<keyword evidence="4" id="KW-1133">Transmembrane helix</keyword>
<evidence type="ECO:0000256" key="3">
    <source>
        <dbReference type="ARBA" id="ARBA00022679"/>
    </source>
</evidence>
<dbReference type="SUPFAM" id="SSF53448">
    <property type="entry name" value="Nucleotide-diphospho-sugar transferases"/>
    <property type="match status" value="1"/>
</dbReference>
<dbReference type="RefSeq" id="WP_082214270.1">
    <property type="nucleotide sequence ID" value="NZ_FUZA01000002.1"/>
</dbReference>
<comment type="similarity">
    <text evidence="1">Belongs to the glycosyltransferase 2 family.</text>
</comment>
<reference evidence="6" key="1">
    <citation type="submission" date="2017-02" db="EMBL/GenBank/DDBJ databases">
        <authorList>
            <person name="Varghese N."/>
            <person name="Submissions S."/>
        </authorList>
    </citation>
    <scope>NUCLEOTIDE SEQUENCE [LARGE SCALE GENOMIC DNA]</scope>
    <source>
        <strain evidence="6">DSM 22270</strain>
    </source>
</reference>
<dbReference type="PANTHER" id="PTHR43630:SF1">
    <property type="entry name" value="POLY-BETA-1,6-N-ACETYL-D-GLUCOSAMINE SYNTHASE"/>
    <property type="match status" value="1"/>
</dbReference>
<proteinExistence type="inferred from homology"/>
<evidence type="ECO:0000256" key="1">
    <source>
        <dbReference type="ARBA" id="ARBA00006739"/>
    </source>
</evidence>
<keyword evidence="6" id="KW-1185">Reference proteome</keyword>
<feature type="transmembrane region" description="Helical" evidence="4">
    <location>
        <begin position="6"/>
        <end position="29"/>
    </location>
</feature>
<organism evidence="5 6">
    <name type="scientific">Dyadobacter psychrophilus</name>
    <dbReference type="NCBI Taxonomy" id="651661"/>
    <lineage>
        <taxon>Bacteria</taxon>
        <taxon>Pseudomonadati</taxon>
        <taxon>Bacteroidota</taxon>
        <taxon>Cytophagia</taxon>
        <taxon>Cytophagales</taxon>
        <taxon>Spirosomataceae</taxon>
        <taxon>Dyadobacter</taxon>
    </lineage>
</organism>
<feature type="transmembrane region" description="Helical" evidence="4">
    <location>
        <begin position="303"/>
        <end position="320"/>
    </location>
</feature>
<protein>
    <submittedName>
        <fullName evidence="5">Glycosyltransferase, catalytic subunit of cellulose synthase and poly-beta-1,6-N-acetylglucosamine synthase</fullName>
    </submittedName>
</protein>
<dbReference type="InterPro" id="IPR029044">
    <property type="entry name" value="Nucleotide-diphossugar_trans"/>
</dbReference>
<name>A0A1T5DL97_9BACT</name>
<dbReference type="GO" id="GO:0016757">
    <property type="term" value="F:glycosyltransferase activity"/>
    <property type="evidence" value="ECO:0007669"/>
    <property type="project" value="UniProtKB-KW"/>
</dbReference>
<dbReference type="AlphaFoldDB" id="A0A1T5DL97"/>
<keyword evidence="3 5" id="KW-0808">Transferase</keyword>
<dbReference type="Proteomes" id="UP000190897">
    <property type="component" value="Unassembled WGS sequence"/>
</dbReference>
<evidence type="ECO:0000313" key="5">
    <source>
        <dbReference type="EMBL" id="SKB72472.1"/>
    </source>
</evidence>
<gene>
    <name evidence="5" type="ORF">SAMN05660293_01715</name>
</gene>
<keyword evidence="4" id="KW-0472">Membrane</keyword>
<feature type="transmembrane region" description="Helical" evidence="4">
    <location>
        <begin position="326"/>
        <end position="343"/>
    </location>
</feature>
<evidence type="ECO:0000256" key="2">
    <source>
        <dbReference type="ARBA" id="ARBA00022676"/>
    </source>
</evidence>
<keyword evidence="4" id="KW-0812">Transmembrane</keyword>
<dbReference type="OrthoDB" id="1523666at2"/>
<sequence length="393" mass="44652">MKIVEAVWLLIQFLIWYNLVFPVLLLIIYSIRGKDKLATGPAPVPELPDYGIIVTAYEYTQQLPAVVASLLKLDYERFHIYVVADKCDITGLHFPPDRVSLLRPEQVLGSNTRSHFYAIRNFIRPHSHLTIIDSDNLTDPQYLNELNVYFKAGFQAVQGVREAKNLDSTYACLDAARDIYYHFYDGKILFGAGSSATLAGSGMAFTTALYKECLGHLDVTGAGFDKVLQDGIVSRKYRIAFAEKAIVYDEKTTGSDQLVKQRARWINTWFKYFALGFKIFFNGLTSLNWNQTLFGLVLLRPPLFIFLILSVFFMLVNLFISIPVSVMWFVGLCVFVTGFYISLKRSHTDARIYQSLVNIPKFISFQLLALLNARKANQISVATRSSQTDHKQI</sequence>
<dbReference type="PANTHER" id="PTHR43630">
    <property type="entry name" value="POLY-BETA-1,6-N-ACETYL-D-GLUCOSAMINE SYNTHASE"/>
    <property type="match status" value="1"/>
</dbReference>
<dbReference type="Gene3D" id="3.90.550.10">
    <property type="entry name" value="Spore Coat Polysaccharide Biosynthesis Protein SpsA, Chain A"/>
    <property type="match status" value="1"/>
</dbReference>
<accession>A0A1T5DL97</accession>
<evidence type="ECO:0000256" key="4">
    <source>
        <dbReference type="SAM" id="Phobius"/>
    </source>
</evidence>
<dbReference type="STRING" id="651661.SAMN05660293_01715"/>
<dbReference type="Pfam" id="PF13641">
    <property type="entry name" value="Glyco_tranf_2_3"/>
    <property type="match status" value="1"/>
</dbReference>
<dbReference type="EMBL" id="FUZA01000002">
    <property type="protein sequence ID" value="SKB72472.1"/>
    <property type="molecule type" value="Genomic_DNA"/>
</dbReference>
<keyword evidence="2" id="KW-0328">Glycosyltransferase</keyword>
<evidence type="ECO:0000313" key="6">
    <source>
        <dbReference type="Proteomes" id="UP000190897"/>
    </source>
</evidence>